<organism evidence="2 3">
    <name type="scientific">Plebeiibacterium marinum</name>
    <dbReference type="NCBI Taxonomy" id="2992111"/>
    <lineage>
        <taxon>Bacteria</taxon>
        <taxon>Pseudomonadati</taxon>
        <taxon>Bacteroidota</taxon>
        <taxon>Bacteroidia</taxon>
        <taxon>Marinilabiliales</taxon>
        <taxon>Marinilabiliaceae</taxon>
        <taxon>Plebeiibacterium</taxon>
    </lineage>
</organism>
<dbReference type="Proteomes" id="UP001207408">
    <property type="component" value="Unassembled WGS sequence"/>
</dbReference>
<comment type="caution">
    <text evidence="2">The sequence shown here is derived from an EMBL/GenBank/DDBJ whole genome shotgun (WGS) entry which is preliminary data.</text>
</comment>
<feature type="compositionally biased region" description="Low complexity" evidence="1">
    <location>
        <begin position="518"/>
        <end position="527"/>
    </location>
</feature>
<feature type="compositionally biased region" description="Polar residues" evidence="1">
    <location>
        <begin position="505"/>
        <end position="517"/>
    </location>
</feature>
<evidence type="ECO:0000313" key="2">
    <source>
        <dbReference type="EMBL" id="MCW3805674.1"/>
    </source>
</evidence>
<evidence type="ECO:0000256" key="1">
    <source>
        <dbReference type="SAM" id="MobiDB-lite"/>
    </source>
</evidence>
<feature type="region of interest" description="Disordered" evidence="1">
    <location>
        <begin position="505"/>
        <end position="528"/>
    </location>
</feature>
<accession>A0AAE3SJN8</accession>
<keyword evidence="3" id="KW-1185">Reference proteome</keyword>
<dbReference type="NCBIfam" id="NF041770">
    <property type="entry name" value="CFI_box_CTERM"/>
    <property type="match status" value="1"/>
</dbReference>
<gene>
    <name evidence="2" type="ORF">OM074_08530</name>
</gene>
<name>A0AAE3SJN8_9BACT</name>
<dbReference type="AlphaFoldDB" id="A0AAE3SJN8"/>
<evidence type="ECO:0000313" key="3">
    <source>
        <dbReference type="Proteomes" id="UP001207408"/>
    </source>
</evidence>
<sequence>MKVIKQNPFRVLGLLGNSTERELQKQIGIIKRYAEIGKTKSFDYDLQIIGNLSRTSEEIQIAASSIEQAQKKLHYSLFWFIKNSPLDEVALNHLNQNTNKAIEIWNKTLKDEVTPKNYSAYLNLSTLYLALSTIGEQLSISELQQAILLKGQLINSESFLDLSKEVTGNGIGISSDDVNKAFVDEVISSLKPFLDKANGINTRELISLFSSYPVSVQKYLASKFTEVPISNIENSIDKATSKRKSNPRDAEEHGEELYKQTKADITLLNKLLGKDSVQYQMLVNKLANEILQCAVDFFIEYRDSDEYDPGEPALKVMKMAKSINPTGQTKSRIDENIENLQEWIDGSEERNIQKKIHDELVFIGSKLERFQKLSDTVSNAKDLVVSCKPKLDSIKATLGSTNEIYLKMSSAIVGNAQGMLVAAVNEAQEGFKRYKDFGGLGYSHSYSGDSELNKLLGNLKVVSLSELKTIVVGAYEVTTLMTSFDMDYQLRSKFNENRSALGNIKNQIQSATRSTTPSYSSGSSSSGSSGGCYIATMAYGSYDHPQVIILRKFRDEILSHSIFGKAFIRFYYATSPSLVKALQNQKKINHYIRNILDRLIKHIQ</sequence>
<dbReference type="EMBL" id="JAPDPI010000014">
    <property type="protein sequence ID" value="MCW3805674.1"/>
    <property type="molecule type" value="Genomic_DNA"/>
</dbReference>
<dbReference type="RefSeq" id="WP_301199043.1">
    <property type="nucleotide sequence ID" value="NZ_JAPDPI010000014.1"/>
</dbReference>
<dbReference type="InterPro" id="IPR049886">
    <property type="entry name" value="CFI_box_CTERM_dom"/>
</dbReference>
<protein>
    <submittedName>
        <fullName evidence="2">Uncharacterized protein</fullName>
    </submittedName>
</protein>
<proteinExistence type="predicted"/>
<reference evidence="2" key="1">
    <citation type="submission" date="2022-10" db="EMBL/GenBank/DDBJ databases">
        <authorList>
            <person name="Yu W.X."/>
        </authorList>
    </citation>
    <scope>NUCLEOTIDE SEQUENCE</scope>
    <source>
        <strain evidence="2">D04</strain>
    </source>
</reference>